<sequence length="181" mass="19277">MSVKVGLVLLMSVIAATTAYGTSYTKLSKPHQSWFDYEISHSKHGSWHGGAHPHGYGGLGDNHSRSRRSAHGGWSKTYFSKPHQGKFEYDVEHDLHGSWHGSSHPDGYGGLGDGSGSYRLGGHSKVIGALPQGGQRDQRKADGARPPSLALTPTSTATILNTNITVAGTDIPTLMDTVACK</sequence>
<gene>
    <name evidence="3" type="ORF">GE061_012459</name>
</gene>
<evidence type="ECO:0000313" key="3">
    <source>
        <dbReference type="EMBL" id="KAF6211942.1"/>
    </source>
</evidence>
<feature type="region of interest" description="Disordered" evidence="1">
    <location>
        <begin position="56"/>
        <end position="77"/>
    </location>
</feature>
<feature type="signal peptide" evidence="2">
    <location>
        <begin position="1"/>
        <end position="21"/>
    </location>
</feature>
<feature type="region of interest" description="Disordered" evidence="1">
    <location>
        <begin position="127"/>
        <end position="153"/>
    </location>
</feature>
<feature type="chain" id="PRO_5035895087" evidence="2">
    <location>
        <begin position="22"/>
        <end position="181"/>
    </location>
</feature>
<dbReference type="Proteomes" id="UP000466442">
    <property type="component" value="Unassembled WGS sequence"/>
</dbReference>
<keyword evidence="2" id="KW-0732">Signal</keyword>
<evidence type="ECO:0000256" key="2">
    <source>
        <dbReference type="SAM" id="SignalP"/>
    </source>
</evidence>
<protein>
    <submittedName>
        <fullName evidence="3">Uncharacterized protein</fullName>
    </submittedName>
</protein>
<keyword evidence="4" id="KW-1185">Reference proteome</keyword>
<organism evidence="3 4">
    <name type="scientific">Apolygus lucorum</name>
    <name type="common">Small green plant bug</name>
    <name type="synonym">Lygocoris lucorum</name>
    <dbReference type="NCBI Taxonomy" id="248454"/>
    <lineage>
        <taxon>Eukaryota</taxon>
        <taxon>Metazoa</taxon>
        <taxon>Ecdysozoa</taxon>
        <taxon>Arthropoda</taxon>
        <taxon>Hexapoda</taxon>
        <taxon>Insecta</taxon>
        <taxon>Pterygota</taxon>
        <taxon>Neoptera</taxon>
        <taxon>Paraneoptera</taxon>
        <taxon>Hemiptera</taxon>
        <taxon>Heteroptera</taxon>
        <taxon>Panheteroptera</taxon>
        <taxon>Cimicomorpha</taxon>
        <taxon>Miridae</taxon>
        <taxon>Mirini</taxon>
        <taxon>Apolygus</taxon>
    </lineage>
</organism>
<evidence type="ECO:0000256" key="1">
    <source>
        <dbReference type="SAM" id="MobiDB-lite"/>
    </source>
</evidence>
<dbReference type="OrthoDB" id="10650547at2759"/>
<comment type="caution">
    <text evidence="3">The sequence shown here is derived from an EMBL/GenBank/DDBJ whole genome shotgun (WGS) entry which is preliminary data.</text>
</comment>
<dbReference type="EMBL" id="WIXP02000004">
    <property type="protein sequence ID" value="KAF6211942.1"/>
    <property type="molecule type" value="Genomic_DNA"/>
</dbReference>
<dbReference type="AlphaFoldDB" id="A0A8S9XSB3"/>
<proteinExistence type="predicted"/>
<accession>A0A8S9XSB3</accession>
<reference evidence="3" key="1">
    <citation type="journal article" date="2021" name="Mol. Ecol. Resour.">
        <title>Apolygus lucorum genome provides insights into omnivorousness and mesophyll feeding.</title>
        <authorList>
            <person name="Liu Y."/>
            <person name="Liu H."/>
            <person name="Wang H."/>
            <person name="Huang T."/>
            <person name="Liu B."/>
            <person name="Yang B."/>
            <person name="Yin L."/>
            <person name="Li B."/>
            <person name="Zhang Y."/>
            <person name="Zhang S."/>
            <person name="Jiang F."/>
            <person name="Zhang X."/>
            <person name="Ren Y."/>
            <person name="Wang B."/>
            <person name="Wang S."/>
            <person name="Lu Y."/>
            <person name="Wu K."/>
            <person name="Fan W."/>
            <person name="Wang G."/>
        </authorList>
    </citation>
    <scope>NUCLEOTIDE SEQUENCE</scope>
    <source>
        <strain evidence="3">12Hb</strain>
    </source>
</reference>
<name>A0A8S9XSB3_APOLU</name>
<evidence type="ECO:0000313" key="4">
    <source>
        <dbReference type="Proteomes" id="UP000466442"/>
    </source>
</evidence>